<reference evidence="1" key="1">
    <citation type="submission" date="2023-10" db="EMBL/GenBank/DDBJ databases">
        <authorList>
            <person name="Rodriguez Cubillos JULIANA M."/>
            <person name="De Vega J."/>
        </authorList>
    </citation>
    <scope>NUCLEOTIDE SEQUENCE</scope>
</reference>
<gene>
    <name evidence="1" type="ORF">MILVUS5_LOCUS7838</name>
</gene>
<name>A0ACB0IXX7_TRIPR</name>
<proteinExistence type="predicted"/>
<accession>A0ACB0IXX7</accession>
<protein>
    <submittedName>
        <fullName evidence="1">Uncharacterized protein</fullName>
    </submittedName>
</protein>
<dbReference type="Proteomes" id="UP001177021">
    <property type="component" value="Unassembled WGS sequence"/>
</dbReference>
<keyword evidence="2" id="KW-1185">Reference proteome</keyword>
<evidence type="ECO:0000313" key="2">
    <source>
        <dbReference type="Proteomes" id="UP001177021"/>
    </source>
</evidence>
<sequence length="125" mass="14543">MERNWIGGPTTMLSSKDGRPYLQLAPEFAHYKGNHTYVPMTRKGYWQDIVLMAVRPLLTRELFVGGSNGMNKWPVDIDPYLAFSFIFFTVEFDRLLDLPLIEIGKKLLDGIVITHFYFTLNCFQF</sequence>
<evidence type="ECO:0000313" key="1">
    <source>
        <dbReference type="EMBL" id="CAJ2637488.1"/>
    </source>
</evidence>
<comment type="caution">
    <text evidence="1">The sequence shown here is derived from an EMBL/GenBank/DDBJ whole genome shotgun (WGS) entry which is preliminary data.</text>
</comment>
<dbReference type="EMBL" id="CASHSV030000013">
    <property type="protein sequence ID" value="CAJ2637488.1"/>
    <property type="molecule type" value="Genomic_DNA"/>
</dbReference>
<organism evidence="1 2">
    <name type="scientific">Trifolium pratense</name>
    <name type="common">Red clover</name>
    <dbReference type="NCBI Taxonomy" id="57577"/>
    <lineage>
        <taxon>Eukaryota</taxon>
        <taxon>Viridiplantae</taxon>
        <taxon>Streptophyta</taxon>
        <taxon>Embryophyta</taxon>
        <taxon>Tracheophyta</taxon>
        <taxon>Spermatophyta</taxon>
        <taxon>Magnoliopsida</taxon>
        <taxon>eudicotyledons</taxon>
        <taxon>Gunneridae</taxon>
        <taxon>Pentapetalae</taxon>
        <taxon>rosids</taxon>
        <taxon>fabids</taxon>
        <taxon>Fabales</taxon>
        <taxon>Fabaceae</taxon>
        <taxon>Papilionoideae</taxon>
        <taxon>50 kb inversion clade</taxon>
        <taxon>NPAAA clade</taxon>
        <taxon>Hologalegina</taxon>
        <taxon>IRL clade</taxon>
        <taxon>Trifolieae</taxon>
        <taxon>Trifolium</taxon>
    </lineage>
</organism>